<sequence length="66" mass="6539">MTTVAVQPAVHTTLATGPAVTALKYAKATGSTISARPAGTNQPRRTSSAAGTAVTTRLQIVATSSA</sequence>
<organism evidence="1 2">
    <name type="scientific">Mycobacterium persicum</name>
    <dbReference type="NCBI Taxonomy" id="1487726"/>
    <lineage>
        <taxon>Bacteria</taxon>
        <taxon>Bacillati</taxon>
        <taxon>Actinomycetota</taxon>
        <taxon>Actinomycetes</taxon>
        <taxon>Mycobacteriales</taxon>
        <taxon>Mycobacteriaceae</taxon>
        <taxon>Mycobacterium</taxon>
    </lineage>
</organism>
<gene>
    <name evidence="1" type="ORF">B4U45_28375</name>
</gene>
<dbReference type="Proteomes" id="UP000192335">
    <property type="component" value="Unassembled WGS sequence"/>
</dbReference>
<comment type="caution">
    <text evidence="1">The sequence shown here is derived from an EMBL/GenBank/DDBJ whole genome shotgun (WGS) entry which is preliminary data.</text>
</comment>
<dbReference type="EMBL" id="MWQA01000007">
    <property type="protein sequence ID" value="ORB98847.1"/>
    <property type="molecule type" value="Genomic_DNA"/>
</dbReference>
<evidence type="ECO:0000313" key="1">
    <source>
        <dbReference type="EMBL" id="ORB98847.1"/>
    </source>
</evidence>
<protein>
    <submittedName>
        <fullName evidence="1">Uncharacterized protein</fullName>
    </submittedName>
</protein>
<accession>A0A8E2ILQ2</accession>
<evidence type="ECO:0000313" key="2">
    <source>
        <dbReference type="Proteomes" id="UP000192335"/>
    </source>
</evidence>
<feature type="non-terminal residue" evidence="1">
    <location>
        <position position="66"/>
    </location>
</feature>
<dbReference type="AlphaFoldDB" id="A0A8E2ILQ2"/>
<proteinExistence type="predicted"/>
<name>A0A8E2ILQ2_9MYCO</name>
<reference evidence="1 2" key="1">
    <citation type="submission" date="2017-02" db="EMBL/GenBank/DDBJ databases">
        <title>Mycobacterium kansasii genomes.</title>
        <authorList>
            <person name="Borowka P."/>
            <person name="Strapagiel D."/>
            <person name="Marciniak B."/>
            <person name="Lach J."/>
            <person name="Bakula Z."/>
            <person name="Van Ingen J."/>
            <person name="Safianowska A."/>
            <person name="Brzostek A."/>
            <person name="Dziadek J."/>
            <person name="Jagielski T."/>
        </authorList>
    </citation>
    <scope>NUCLEOTIDE SEQUENCE [LARGE SCALE GENOMIC DNA]</scope>
    <source>
        <strain evidence="1 2">12MK</strain>
    </source>
</reference>